<dbReference type="GO" id="GO:0005219">
    <property type="term" value="F:ryanodine-sensitive calcium-release channel activity"/>
    <property type="evidence" value="ECO:0007669"/>
    <property type="project" value="InterPro"/>
</dbReference>
<keyword evidence="2" id="KW-0813">Transport</keyword>
<sequence length="826" mass="92698">MADEQMMGAEADDIQFIRTEDHICLSCVPASAIKRMALSGDAFGNRMCFLEDISNEVCCPDLASCVFALEQAVSVRALQEMVNTTSTEQSSASQGGQTYRTLLYGHAVLLRHYRSQMYLSCLSTSTSNDKLAFDVGLKEDAQGESCWWTIHPASKQRSEGEKVRFNDDVILVSVFSERYLHAYMSSSERGRVNASFRQQVWSLVPISSGVARVKNPGFVIGGDVLRLTHGNMDHCVTTPPPSDSQEKQVEENQEEDNLGVPTIKYGETIVFIRHVDSDLWISYETLELTIKGIGKVEEKRIIPAIEGHMDDCFRLVRAQEEEQKTALVIRVCNAILGRFSRTDSMPIEAEAINQLLSKSDVIQALLDDLIGFFSQPSPSLDHEEKQIRLKILKNRQDLFQEEGMIRILIAAINFFSERRDKSTLLEGVEEKIEDITNKLYVVLAALIKGNRVNCSNFAQTARLNWLVNRLQSQHASGGVLEVLHSVLVDSPEVLNMITESHILSIIGLLDRNGRDPKVLDVLCSLCVNNGVAVRANQNLICGNLLQRQDLLLQTALVDHVTCMRPNIVVGVEDGESMYKKWYFEVVIDHIEQVTHVQPHIRVGWATTQFQSSPGHGDGFSSNGIGDNTYSYGFDGQNIWFAGRAYNVSNSDTQQDVFQKNDVIGCLLDLDIPEMWFSLNGHPVRGLVREFNLTGMFYPAISLSSRVSCRFIFGGDHGRFIHRPPEGVASLYEAMLIKQKVSIDPCFSFGNIERNRLDGPSPIQHNIAFTPQPVRTSHIVLPSYLDNVSDRLTVNSHELWCMNKIASGWRFGEVKFCFSNRFKIDVL</sequence>
<dbReference type="Gene3D" id="1.25.10.30">
    <property type="entry name" value="IP3 receptor type 1 binding core, RIH domain"/>
    <property type="match status" value="1"/>
</dbReference>
<proteinExistence type="predicted"/>
<dbReference type="GO" id="GO:0033017">
    <property type="term" value="C:sarcoplasmic reticulum membrane"/>
    <property type="evidence" value="ECO:0007669"/>
    <property type="project" value="UniProtKB-SubCell"/>
</dbReference>
<feature type="domain" description="B30.2/SPRY" evidence="7">
    <location>
        <begin position="492"/>
        <end position="717"/>
    </location>
</feature>
<evidence type="ECO:0000259" key="7">
    <source>
        <dbReference type="PROSITE" id="PS50188"/>
    </source>
</evidence>
<dbReference type="InterPro" id="IPR013320">
    <property type="entry name" value="ConA-like_dom_sf"/>
</dbReference>
<evidence type="ECO:0000256" key="5">
    <source>
        <dbReference type="ARBA" id="ARBA00022837"/>
    </source>
</evidence>
<evidence type="ECO:0000313" key="10">
    <source>
        <dbReference type="EMBL" id="CAF4031142.1"/>
    </source>
</evidence>
<comment type="subcellular location">
    <subcellularLocation>
        <location evidence="1">Sarcoplasmic reticulum membrane</location>
        <topology evidence="1">Multi-pass membrane protein</topology>
    </subcellularLocation>
</comment>
<dbReference type="Proteomes" id="UP000681720">
    <property type="component" value="Unassembled WGS sequence"/>
</dbReference>
<dbReference type="InterPro" id="IPR035910">
    <property type="entry name" value="RyR/IP3R_RIH_dom_sf"/>
</dbReference>
<dbReference type="SMART" id="SM00472">
    <property type="entry name" value="MIR"/>
    <property type="match status" value="3"/>
</dbReference>
<dbReference type="InterPro" id="IPR043136">
    <property type="entry name" value="B30.2/SPRY_sf"/>
</dbReference>
<dbReference type="InterPro" id="IPR003032">
    <property type="entry name" value="Ryanodine_rcpt"/>
</dbReference>
<dbReference type="InterPro" id="IPR001870">
    <property type="entry name" value="B30.2/SPRY"/>
</dbReference>
<dbReference type="Gene3D" id="2.80.10.50">
    <property type="match status" value="2"/>
</dbReference>
<evidence type="ECO:0008006" key="12">
    <source>
        <dbReference type="Google" id="ProtNLM"/>
    </source>
</evidence>
<dbReference type="SMART" id="SM00449">
    <property type="entry name" value="SPRY"/>
    <property type="match status" value="1"/>
</dbReference>
<dbReference type="InterPro" id="IPR016093">
    <property type="entry name" value="MIR_motif"/>
</dbReference>
<evidence type="ECO:0000313" key="11">
    <source>
        <dbReference type="Proteomes" id="UP000681720"/>
    </source>
</evidence>
<keyword evidence="5" id="KW-0106">Calcium</keyword>
<evidence type="ECO:0000256" key="2">
    <source>
        <dbReference type="ARBA" id="ARBA00022568"/>
    </source>
</evidence>
<name>A0A8S2NG63_9BILA</name>
<dbReference type="EMBL" id="CAJOBH010005641">
    <property type="protein sequence ID" value="CAF4031142.1"/>
    <property type="molecule type" value="Genomic_DNA"/>
</dbReference>
<dbReference type="GO" id="GO:0014808">
    <property type="term" value="P:release of sequestered calcium ion into cytosol by sarcoplasmic reticulum"/>
    <property type="evidence" value="ECO:0007669"/>
    <property type="project" value="TreeGrafter"/>
</dbReference>
<dbReference type="GO" id="GO:0005790">
    <property type="term" value="C:smooth endoplasmic reticulum"/>
    <property type="evidence" value="ECO:0007669"/>
    <property type="project" value="TreeGrafter"/>
</dbReference>
<evidence type="ECO:0000256" key="1">
    <source>
        <dbReference type="ARBA" id="ARBA00004326"/>
    </source>
</evidence>
<protein>
    <recommendedName>
        <fullName evidence="12">Ryanodine receptor 2</fullName>
    </recommendedName>
</protein>
<dbReference type="InterPro" id="IPR036300">
    <property type="entry name" value="MIR_dom_sf"/>
</dbReference>
<dbReference type="GO" id="GO:0042383">
    <property type="term" value="C:sarcolemma"/>
    <property type="evidence" value="ECO:0007669"/>
    <property type="project" value="TreeGrafter"/>
</dbReference>
<keyword evidence="2" id="KW-0109">Calcium transport</keyword>
<dbReference type="GO" id="GO:0030018">
    <property type="term" value="C:Z disc"/>
    <property type="evidence" value="ECO:0007669"/>
    <property type="project" value="TreeGrafter"/>
</dbReference>
<accession>A0A8S2NG63</accession>
<dbReference type="Gene3D" id="2.60.120.920">
    <property type="match status" value="1"/>
</dbReference>
<dbReference type="Pfam" id="PF01365">
    <property type="entry name" value="RYDR_ITPR"/>
    <property type="match status" value="1"/>
</dbReference>
<dbReference type="PRINTS" id="PR00795">
    <property type="entry name" value="RYANODINER"/>
</dbReference>
<dbReference type="Pfam" id="PF02026">
    <property type="entry name" value="RyR"/>
    <property type="match status" value="1"/>
</dbReference>
<dbReference type="SUPFAM" id="SSF82109">
    <property type="entry name" value="MIR domain"/>
    <property type="match status" value="2"/>
</dbReference>
<dbReference type="SUPFAM" id="SSF49899">
    <property type="entry name" value="Concanavalin A-like lectins/glucanases"/>
    <property type="match status" value="1"/>
</dbReference>
<dbReference type="EMBL" id="CAJOBJ010004411">
    <property type="protein sequence ID" value="CAF3999545.1"/>
    <property type="molecule type" value="Genomic_DNA"/>
</dbReference>
<dbReference type="InterPro" id="IPR000699">
    <property type="entry name" value="RIH_dom"/>
</dbReference>
<evidence type="ECO:0000256" key="3">
    <source>
        <dbReference type="ARBA" id="ARBA00022673"/>
    </source>
</evidence>
<dbReference type="Proteomes" id="UP000681967">
    <property type="component" value="Unassembled WGS sequence"/>
</dbReference>
<dbReference type="InterPro" id="IPR015925">
    <property type="entry name" value="Ryanodine_IP3_receptor"/>
</dbReference>
<dbReference type="PROSITE" id="PS50919">
    <property type="entry name" value="MIR"/>
    <property type="match status" value="1"/>
</dbReference>
<dbReference type="Pfam" id="PF00622">
    <property type="entry name" value="SPRY"/>
    <property type="match status" value="1"/>
</dbReference>
<dbReference type="PANTHER" id="PTHR46399">
    <property type="entry name" value="B30.2/SPRY DOMAIN-CONTAINING PROTEIN"/>
    <property type="match status" value="1"/>
</dbReference>
<dbReference type="Pfam" id="PF08709">
    <property type="entry name" value="Ins145_P3_rec"/>
    <property type="match status" value="1"/>
</dbReference>
<keyword evidence="6" id="KW-0703">Sarcoplasmic reticulum</keyword>
<reference evidence="9" key="1">
    <citation type="submission" date="2021-02" db="EMBL/GenBank/DDBJ databases">
        <authorList>
            <person name="Nowell W R."/>
        </authorList>
    </citation>
    <scope>NUCLEOTIDE SEQUENCE</scope>
</reference>
<dbReference type="Gene3D" id="1.10.490.160">
    <property type="match status" value="1"/>
</dbReference>
<dbReference type="Pfam" id="PF02815">
    <property type="entry name" value="MIR"/>
    <property type="match status" value="1"/>
</dbReference>
<organism evidence="9 11">
    <name type="scientific">Rotaria magnacalcarata</name>
    <dbReference type="NCBI Taxonomy" id="392030"/>
    <lineage>
        <taxon>Eukaryota</taxon>
        <taxon>Metazoa</taxon>
        <taxon>Spiralia</taxon>
        <taxon>Gnathifera</taxon>
        <taxon>Rotifera</taxon>
        <taxon>Eurotatoria</taxon>
        <taxon>Bdelloidea</taxon>
        <taxon>Philodinida</taxon>
        <taxon>Philodinidae</taxon>
        <taxon>Rotaria</taxon>
    </lineage>
</organism>
<dbReference type="PROSITE" id="PS50188">
    <property type="entry name" value="B302_SPRY"/>
    <property type="match status" value="1"/>
</dbReference>
<keyword evidence="2" id="KW-0406">Ion transport</keyword>
<keyword evidence="4" id="KW-0677">Repeat</keyword>
<dbReference type="SUPFAM" id="SSF100909">
    <property type="entry name" value="IP3 receptor type 1 binding core, domain 2"/>
    <property type="match status" value="1"/>
</dbReference>
<gene>
    <name evidence="10" type="ORF">BYL167_LOCUS15339</name>
    <name evidence="9" type="ORF">GIL414_LOCUS11676</name>
</gene>
<evidence type="ECO:0000256" key="4">
    <source>
        <dbReference type="ARBA" id="ARBA00022737"/>
    </source>
</evidence>
<evidence type="ECO:0000259" key="8">
    <source>
        <dbReference type="PROSITE" id="PS50919"/>
    </source>
</evidence>
<feature type="domain" description="MIR" evidence="8">
    <location>
        <begin position="99"/>
        <end position="153"/>
    </location>
</feature>
<dbReference type="CDD" id="cd12877">
    <property type="entry name" value="SPRY1_RyR"/>
    <property type="match status" value="1"/>
</dbReference>
<keyword evidence="3" id="KW-0407">Ion channel</keyword>
<evidence type="ECO:0000313" key="9">
    <source>
        <dbReference type="EMBL" id="CAF3999545.1"/>
    </source>
</evidence>
<dbReference type="GO" id="GO:0006941">
    <property type="term" value="P:striated muscle contraction"/>
    <property type="evidence" value="ECO:0007669"/>
    <property type="project" value="TreeGrafter"/>
</dbReference>
<comment type="caution">
    <text evidence="9">The sequence shown here is derived from an EMBL/GenBank/DDBJ whole genome shotgun (WGS) entry which is preliminary data.</text>
</comment>
<dbReference type="InterPro" id="IPR035761">
    <property type="entry name" value="SPRY1_RyR"/>
</dbReference>
<dbReference type="InterPro" id="IPR013333">
    <property type="entry name" value="Ryan_recept"/>
</dbReference>
<keyword evidence="3" id="KW-0107">Calcium channel</keyword>
<dbReference type="InterPro" id="IPR014821">
    <property type="entry name" value="Ins145_P3_rcpt"/>
</dbReference>
<dbReference type="GO" id="GO:0034704">
    <property type="term" value="C:calcium channel complex"/>
    <property type="evidence" value="ECO:0007669"/>
    <property type="project" value="TreeGrafter"/>
</dbReference>
<evidence type="ECO:0000256" key="6">
    <source>
        <dbReference type="ARBA" id="ARBA00022951"/>
    </source>
</evidence>
<dbReference type="PANTHER" id="PTHR46399:SF8">
    <property type="entry name" value="B30.2_SPRY DOMAIN-CONTAINING PROTEIN"/>
    <property type="match status" value="1"/>
</dbReference>
<dbReference type="InterPro" id="IPR003877">
    <property type="entry name" value="SPRY_dom"/>
</dbReference>
<dbReference type="AlphaFoldDB" id="A0A8S2NG63"/>